<dbReference type="InterPro" id="IPR032808">
    <property type="entry name" value="DoxX"/>
</dbReference>
<dbReference type="EMBL" id="VLLG01000003">
    <property type="protein sequence ID" value="TWI88676.1"/>
    <property type="molecule type" value="Genomic_DNA"/>
</dbReference>
<keyword evidence="4 7" id="KW-0812">Transmembrane</keyword>
<dbReference type="PANTHER" id="PTHR33452">
    <property type="entry name" value="OXIDOREDUCTASE CATD-RELATED"/>
    <property type="match status" value="1"/>
</dbReference>
<evidence type="ECO:0000256" key="1">
    <source>
        <dbReference type="ARBA" id="ARBA00004651"/>
    </source>
</evidence>
<sequence>MRRLFSASFTNGTVHFSLLLMRVVFGAMMLTHGWPKLMNFASLSRKFADPFHIGSTTSLGLVVFAEVFCSVFVILGLLTRLAAIPLIICMCVALFVIHAHDAIEVKEKAILYLTAFIVVLFCGPGRISFDSMIGR</sequence>
<dbReference type="GO" id="GO:0005886">
    <property type="term" value="C:plasma membrane"/>
    <property type="evidence" value="ECO:0007669"/>
    <property type="project" value="UniProtKB-SubCell"/>
</dbReference>
<dbReference type="OrthoDB" id="9813193at2"/>
<evidence type="ECO:0000313" key="8">
    <source>
        <dbReference type="EMBL" id="TWI88676.1"/>
    </source>
</evidence>
<dbReference type="PANTHER" id="PTHR33452:SF1">
    <property type="entry name" value="INNER MEMBRANE PROTEIN YPHA-RELATED"/>
    <property type="match status" value="1"/>
</dbReference>
<keyword evidence="5 7" id="KW-1133">Transmembrane helix</keyword>
<dbReference type="RefSeq" id="WP_145714392.1">
    <property type="nucleotide sequence ID" value="NZ_BAAAFY010000001.1"/>
</dbReference>
<feature type="transmembrane region" description="Helical" evidence="7">
    <location>
        <begin position="109"/>
        <end position="129"/>
    </location>
</feature>
<evidence type="ECO:0000256" key="7">
    <source>
        <dbReference type="SAM" id="Phobius"/>
    </source>
</evidence>
<evidence type="ECO:0000256" key="6">
    <source>
        <dbReference type="ARBA" id="ARBA00023136"/>
    </source>
</evidence>
<keyword evidence="3" id="KW-1003">Cell membrane</keyword>
<evidence type="ECO:0000256" key="4">
    <source>
        <dbReference type="ARBA" id="ARBA00022692"/>
    </source>
</evidence>
<reference evidence="8 9" key="1">
    <citation type="journal article" date="2013" name="Stand. Genomic Sci.">
        <title>Genomic Encyclopedia of Type Strains, Phase I: The one thousand microbial genomes (KMG-I) project.</title>
        <authorList>
            <person name="Kyrpides N.C."/>
            <person name="Woyke T."/>
            <person name="Eisen J.A."/>
            <person name="Garrity G."/>
            <person name="Lilburn T.G."/>
            <person name="Beck B.J."/>
            <person name="Whitman W.B."/>
            <person name="Hugenholtz P."/>
            <person name="Klenk H.P."/>
        </authorList>
    </citation>
    <scope>NUCLEOTIDE SEQUENCE [LARGE SCALE GENOMIC DNA]</scope>
    <source>
        <strain evidence="8 9">DSM 13484</strain>
    </source>
</reference>
<protein>
    <submittedName>
        <fullName evidence="8">Putative oxidoreductase</fullName>
    </submittedName>
</protein>
<comment type="similarity">
    <text evidence="2">Belongs to the DoxX family.</text>
</comment>
<feature type="transmembrane region" description="Helical" evidence="7">
    <location>
        <begin position="82"/>
        <end position="103"/>
    </location>
</feature>
<dbReference type="InterPro" id="IPR051907">
    <property type="entry name" value="DoxX-like_oxidoreductase"/>
</dbReference>
<evidence type="ECO:0000256" key="2">
    <source>
        <dbReference type="ARBA" id="ARBA00006679"/>
    </source>
</evidence>
<evidence type="ECO:0000256" key="5">
    <source>
        <dbReference type="ARBA" id="ARBA00022989"/>
    </source>
</evidence>
<comment type="caution">
    <text evidence="8">The sequence shown here is derived from an EMBL/GenBank/DDBJ whole genome shotgun (WGS) entry which is preliminary data.</text>
</comment>
<accession>A0A562T6G7</accession>
<name>A0A562T6G7_CHIJA</name>
<keyword evidence="6 7" id="KW-0472">Membrane</keyword>
<evidence type="ECO:0000313" key="9">
    <source>
        <dbReference type="Proteomes" id="UP000316778"/>
    </source>
</evidence>
<dbReference type="Pfam" id="PF07681">
    <property type="entry name" value="DoxX"/>
    <property type="match status" value="1"/>
</dbReference>
<organism evidence="8 9">
    <name type="scientific">Chitinophaga japonensis</name>
    <name type="common">Flexibacter japonensis</name>
    <dbReference type="NCBI Taxonomy" id="104662"/>
    <lineage>
        <taxon>Bacteria</taxon>
        <taxon>Pseudomonadati</taxon>
        <taxon>Bacteroidota</taxon>
        <taxon>Chitinophagia</taxon>
        <taxon>Chitinophagales</taxon>
        <taxon>Chitinophagaceae</taxon>
        <taxon>Chitinophaga</taxon>
    </lineage>
</organism>
<proteinExistence type="inferred from homology"/>
<evidence type="ECO:0000256" key="3">
    <source>
        <dbReference type="ARBA" id="ARBA00022475"/>
    </source>
</evidence>
<keyword evidence="9" id="KW-1185">Reference proteome</keyword>
<dbReference type="Proteomes" id="UP000316778">
    <property type="component" value="Unassembled WGS sequence"/>
</dbReference>
<gene>
    <name evidence="8" type="ORF">LX66_2762</name>
</gene>
<dbReference type="AlphaFoldDB" id="A0A562T6G7"/>
<feature type="transmembrane region" description="Helical" evidence="7">
    <location>
        <begin position="51"/>
        <end position="75"/>
    </location>
</feature>
<feature type="transmembrane region" description="Helical" evidence="7">
    <location>
        <begin position="12"/>
        <end position="31"/>
    </location>
</feature>
<comment type="subcellular location">
    <subcellularLocation>
        <location evidence="1">Cell membrane</location>
        <topology evidence="1">Multi-pass membrane protein</topology>
    </subcellularLocation>
</comment>